<protein>
    <submittedName>
        <fullName evidence="1">Deazaflavin-dependent nitroreductase family protein</fullName>
    </submittedName>
</protein>
<dbReference type="AlphaFoldDB" id="A0A0U0W673"/>
<evidence type="ECO:0000313" key="2">
    <source>
        <dbReference type="Proteomes" id="UP000198875"/>
    </source>
</evidence>
<dbReference type="InterPro" id="IPR004378">
    <property type="entry name" value="F420H2_quin_Rdtase"/>
</dbReference>
<sequence length="162" mass="17405">MSEPRPPRCLKPMNKLMMAVQRLGIPTGPAMVLTVPGRKSGRPRSTPMTPFEFQGGLYVVAGYPGADWAANARAAGTGTLSRGRRSRPVRIVELTAEEARPVLRAFPREVPVGVAFAKRSGMVCEGTPDEFEALAGRLAVFRFEPGPAAERGGGDETAREIE</sequence>
<reference evidence="1 2" key="1">
    <citation type="submission" date="2015-03" db="EMBL/GenBank/DDBJ databases">
        <authorList>
            <person name="Murphy D."/>
        </authorList>
    </citation>
    <scope>NUCLEOTIDE SEQUENCE [LARGE SCALE GENOMIC DNA]</scope>
    <source>
        <strain evidence="1 2">DSM 44277</strain>
    </source>
</reference>
<gene>
    <name evidence="1" type="ORF">BN971_02068</name>
</gene>
<proteinExistence type="predicted"/>
<dbReference type="EMBL" id="CSTD01000002">
    <property type="protein sequence ID" value="CPR10797.1"/>
    <property type="molecule type" value="Genomic_DNA"/>
</dbReference>
<dbReference type="Pfam" id="PF04075">
    <property type="entry name" value="F420H2_quin_red"/>
    <property type="match status" value="1"/>
</dbReference>
<accession>A0A0U0W673</accession>
<dbReference type="Gene3D" id="2.30.110.10">
    <property type="entry name" value="Electron Transport, Fmn-binding Protein, Chain A"/>
    <property type="match status" value="1"/>
</dbReference>
<organism evidence="1 2">
    <name type="scientific">Mycobacterium bohemicum DSM 44277</name>
    <dbReference type="NCBI Taxonomy" id="1236609"/>
    <lineage>
        <taxon>Bacteria</taxon>
        <taxon>Bacillati</taxon>
        <taxon>Actinomycetota</taxon>
        <taxon>Actinomycetes</taxon>
        <taxon>Mycobacteriales</taxon>
        <taxon>Mycobacteriaceae</taxon>
        <taxon>Mycobacterium</taxon>
    </lineage>
</organism>
<dbReference type="Proteomes" id="UP000198875">
    <property type="component" value="Unassembled WGS sequence"/>
</dbReference>
<dbReference type="NCBIfam" id="TIGR00026">
    <property type="entry name" value="hi_GC_TIGR00026"/>
    <property type="match status" value="1"/>
</dbReference>
<dbReference type="InterPro" id="IPR012349">
    <property type="entry name" value="Split_barrel_FMN-bd"/>
</dbReference>
<name>A0A0U0W673_MYCBE</name>
<dbReference type="GO" id="GO:0016491">
    <property type="term" value="F:oxidoreductase activity"/>
    <property type="evidence" value="ECO:0007669"/>
    <property type="project" value="InterPro"/>
</dbReference>
<dbReference type="OrthoDB" id="3296989at2"/>
<evidence type="ECO:0000313" key="1">
    <source>
        <dbReference type="EMBL" id="CPR10797.1"/>
    </source>
</evidence>
<dbReference type="RefSeq" id="WP_085183506.1">
    <property type="nucleotide sequence ID" value="NZ_CSTD01000002.1"/>
</dbReference>